<evidence type="ECO:0000313" key="2">
    <source>
        <dbReference type="EMBL" id="KST67694.1"/>
    </source>
</evidence>
<dbReference type="InterPro" id="IPR025351">
    <property type="entry name" value="Pvc16_N"/>
</dbReference>
<evidence type="ECO:0000313" key="3">
    <source>
        <dbReference type="Proteomes" id="UP000053372"/>
    </source>
</evidence>
<gene>
    <name evidence="2" type="ORF">BC008_43845</name>
</gene>
<dbReference type="EMBL" id="LMTZ01000085">
    <property type="protein sequence ID" value="KST67694.1"/>
    <property type="molecule type" value="Genomic_DNA"/>
</dbReference>
<keyword evidence="3" id="KW-1185">Reference proteome</keyword>
<protein>
    <recommendedName>
        <fullName evidence="1">Pvc16 N-terminal domain-containing protein</fullName>
    </recommendedName>
</protein>
<dbReference type="Pfam" id="PF14065">
    <property type="entry name" value="Pvc16_N"/>
    <property type="match status" value="1"/>
</dbReference>
<sequence>MSNYLAIAAVTATLQKILQDALQLEMPGARVTTVKPESNSSNIPEFGVNIYLYQVIPNRAWRNADLRTRRPKGDLIKHAQAGLDLYYIMTFYGNEVEFEPQCLLGSTVRTIIDNPILSPQMIQETLSQSFSNRLNSRLDKRVEQVTVVPSNMNTEELSKIWSVFFQSPYVLSFACQASTILIAGDKPSARALPVKRVDFYTTANQPIISQIISDGENNQPVSFASKLTIQGQQLAPDIDEEELPELDRRTNRRKRPLARIQPQVKIGKARLTPQNITENEIDLDLASLTVEEKSLLLAGVQSLQIVYSMAPKLTLIEPERVIVSNAIPFILCPTITTEVTIEELEDDGDDLYSGKLNVEVDVTVNSQQRVFLFLNEKSFADPASYIFVAVFEDYNVNCNLLKFPIRDVKGGEYLVRVQIDGAESSLDTDANEQFIGPSVNIGSVVGASR</sequence>
<proteinExistence type="predicted"/>
<dbReference type="OrthoDB" id="527247at2"/>
<reference evidence="2 3" key="1">
    <citation type="journal article" date="2015" name="Genome Announc.">
        <title>Draft Genome of the Euendolithic (true boring) Cyanobacterium Mastigocoleus testarum strain BC008.</title>
        <authorList>
            <person name="Guida B.S."/>
            <person name="Garcia-Pichel F."/>
        </authorList>
    </citation>
    <scope>NUCLEOTIDE SEQUENCE [LARGE SCALE GENOMIC DNA]</scope>
    <source>
        <strain evidence="2 3">BC008</strain>
    </source>
</reference>
<evidence type="ECO:0000259" key="1">
    <source>
        <dbReference type="Pfam" id="PF14065"/>
    </source>
</evidence>
<accession>A0A0V7ZTA2</accession>
<organism evidence="2 3">
    <name type="scientific">Mastigocoleus testarum BC008</name>
    <dbReference type="NCBI Taxonomy" id="371196"/>
    <lineage>
        <taxon>Bacteria</taxon>
        <taxon>Bacillati</taxon>
        <taxon>Cyanobacteriota</taxon>
        <taxon>Cyanophyceae</taxon>
        <taxon>Nostocales</taxon>
        <taxon>Hapalosiphonaceae</taxon>
        <taxon>Mastigocoleus</taxon>
    </lineage>
</organism>
<dbReference type="RefSeq" id="WP_027846973.1">
    <property type="nucleotide sequence ID" value="NZ_LMTZ01000085.1"/>
</dbReference>
<dbReference type="AlphaFoldDB" id="A0A0V7ZTA2"/>
<name>A0A0V7ZTA2_9CYAN</name>
<comment type="caution">
    <text evidence="2">The sequence shown here is derived from an EMBL/GenBank/DDBJ whole genome shotgun (WGS) entry which is preliminary data.</text>
</comment>
<feature type="domain" description="Pvc16 N-terminal" evidence="1">
    <location>
        <begin position="9"/>
        <end position="195"/>
    </location>
</feature>
<dbReference type="Proteomes" id="UP000053372">
    <property type="component" value="Unassembled WGS sequence"/>
</dbReference>